<keyword evidence="1 4" id="KW-0378">Hydrolase</keyword>
<dbReference type="InterPro" id="IPR017439">
    <property type="entry name" value="Amidohydrolase"/>
</dbReference>
<comment type="caution">
    <text evidence="4">The sequence shown here is derived from an EMBL/GenBank/DDBJ whole genome shotgun (WGS) entry which is preliminary data.</text>
</comment>
<dbReference type="Pfam" id="PF01546">
    <property type="entry name" value="Peptidase_M20"/>
    <property type="match status" value="1"/>
</dbReference>
<dbReference type="EMBL" id="QXXA01000017">
    <property type="protein sequence ID" value="NBI07967.1"/>
    <property type="molecule type" value="Genomic_DNA"/>
</dbReference>
<evidence type="ECO:0000313" key="4">
    <source>
        <dbReference type="EMBL" id="NBI07967.1"/>
    </source>
</evidence>
<dbReference type="FunFam" id="3.30.70.360:FF:000001">
    <property type="entry name" value="N-acetyldiaminopimelate deacetylase"/>
    <property type="match status" value="1"/>
</dbReference>
<gene>
    <name evidence="4" type="ORF">D3Z33_13985</name>
</gene>
<accession>A0A845QYC4</accession>
<evidence type="ECO:0000313" key="5">
    <source>
        <dbReference type="Proteomes" id="UP000467132"/>
    </source>
</evidence>
<dbReference type="GO" id="GO:0046872">
    <property type="term" value="F:metal ion binding"/>
    <property type="evidence" value="ECO:0007669"/>
    <property type="project" value="UniProtKB-KW"/>
</dbReference>
<reference evidence="4 5" key="1">
    <citation type="submission" date="2018-08" db="EMBL/GenBank/DDBJ databases">
        <title>Murine metabolic-syndrome-specific gut microbial biobank.</title>
        <authorList>
            <person name="Liu C."/>
        </authorList>
    </citation>
    <scope>NUCLEOTIDE SEQUENCE [LARGE SCALE GENOMIC DNA]</scope>
    <source>
        <strain evidence="4 5">583</strain>
    </source>
</reference>
<dbReference type="Proteomes" id="UP000467132">
    <property type="component" value="Unassembled WGS sequence"/>
</dbReference>
<dbReference type="PANTHER" id="PTHR11014">
    <property type="entry name" value="PEPTIDASE M20 FAMILY MEMBER"/>
    <property type="match status" value="1"/>
</dbReference>
<organism evidence="4 5">
    <name type="scientific">Senegalia massiliensis</name>
    <dbReference type="NCBI Taxonomy" id="1720316"/>
    <lineage>
        <taxon>Bacteria</taxon>
        <taxon>Bacillati</taxon>
        <taxon>Bacillota</taxon>
        <taxon>Clostridia</taxon>
        <taxon>Eubacteriales</taxon>
        <taxon>Clostridiaceae</taxon>
        <taxon>Senegalia</taxon>
    </lineage>
</organism>
<dbReference type="Pfam" id="PF07687">
    <property type="entry name" value="M20_dimer"/>
    <property type="match status" value="1"/>
</dbReference>
<dbReference type="NCBIfam" id="TIGR01891">
    <property type="entry name" value="amidohydrolases"/>
    <property type="match status" value="1"/>
</dbReference>
<dbReference type="GO" id="GO:0019877">
    <property type="term" value="P:diaminopimelate biosynthetic process"/>
    <property type="evidence" value="ECO:0007669"/>
    <property type="project" value="TreeGrafter"/>
</dbReference>
<dbReference type="PIRSF" id="PIRSF005962">
    <property type="entry name" value="Pept_M20D_amidohydro"/>
    <property type="match status" value="1"/>
</dbReference>
<feature type="binding site" evidence="2">
    <location>
        <position position="122"/>
    </location>
    <ligand>
        <name>Mn(2+)</name>
        <dbReference type="ChEBI" id="CHEBI:29035"/>
        <label>2</label>
    </ligand>
</feature>
<feature type="binding site" evidence="2">
    <location>
        <position position="343"/>
    </location>
    <ligand>
        <name>Mn(2+)</name>
        <dbReference type="ChEBI" id="CHEBI:29035"/>
        <label>2</label>
    </ligand>
</feature>
<dbReference type="OrthoDB" id="9776731at2"/>
<proteinExistence type="predicted"/>
<evidence type="ECO:0000259" key="3">
    <source>
        <dbReference type="Pfam" id="PF07687"/>
    </source>
</evidence>
<feature type="binding site" evidence="2">
    <location>
        <position position="148"/>
    </location>
    <ligand>
        <name>Mn(2+)</name>
        <dbReference type="ChEBI" id="CHEBI:29035"/>
        <label>2</label>
    </ligand>
</feature>
<dbReference type="SUPFAM" id="SSF55031">
    <property type="entry name" value="Bacterial exopeptidase dimerisation domain"/>
    <property type="match status" value="1"/>
</dbReference>
<dbReference type="AlphaFoldDB" id="A0A845QYC4"/>
<feature type="domain" description="Peptidase M20 dimerisation" evidence="3">
    <location>
        <begin position="171"/>
        <end position="261"/>
    </location>
</feature>
<keyword evidence="2" id="KW-0479">Metal-binding</keyword>
<feature type="binding site" evidence="2">
    <location>
        <position position="87"/>
    </location>
    <ligand>
        <name>Mn(2+)</name>
        <dbReference type="ChEBI" id="CHEBI:29035"/>
        <label>2</label>
    </ligand>
</feature>
<dbReference type="InterPro" id="IPR011650">
    <property type="entry name" value="Peptidase_M20_dimer"/>
</dbReference>
<dbReference type="InterPro" id="IPR036264">
    <property type="entry name" value="Bact_exopeptidase_dim_dom"/>
</dbReference>
<dbReference type="Gene3D" id="3.40.630.10">
    <property type="entry name" value="Zn peptidases"/>
    <property type="match status" value="1"/>
</dbReference>
<protein>
    <submittedName>
        <fullName evidence="4">Amidohydrolase</fullName>
    </submittedName>
</protein>
<feature type="binding site" evidence="2">
    <location>
        <position position="89"/>
    </location>
    <ligand>
        <name>Mn(2+)</name>
        <dbReference type="ChEBI" id="CHEBI:29035"/>
        <label>2</label>
    </ligand>
</feature>
<keyword evidence="5" id="KW-1185">Reference proteome</keyword>
<dbReference type="InterPro" id="IPR002933">
    <property type="entry name" value="Peptidase_M20"/>
</dbReference>
<name>A0A845QYC4_9CLOT</name>
<dbReference type="PANTHER" id="PTHR11014:SF98">
    <property type="entry name" value="N-ACETYLDIAMINOPIMELATE DEACETYLASE"/>
    <property type="match status" value="1"/>
</dbReference>
<evidence type="ECO:0000256" key="1">
    <source>
        <dbReference type="ARBA" id="ARBA00022801"/>
    </source>
</evidence>
<dbReference type="GO" id="GO:0050118">
    <property type="term" value="F:N-acetyldiaminopimelate deacetylase activity"/>
    <property type="evidence" value="ECO:0007669"/>
    <property type="project" value="UniProtKB-ARBA"/>
</dbReference>
<dbReference type="SUPFAM" id="SSF53187">
    <property type="entry name" value="Zn-dependent exopeptidases"/>
    <property type="match status" value="1"/>
</dbReference>
<keyword evidence="2" id="KW-0464">Manganese</keyword>
<dbReference type="CDD" id="cd03886">
    <property type="entry name" value="M20_Acy1"/>
    <property type="match status" value="1"/>
</dbReference>
<sequence length="371" mass="41718">MIKVRKYLHQIPEIGFKEFKTSSFIKSKLKEFGYEVEITAKTGIIAFIKGKTTGEAIAFRADMDGLMINEDSEIDFSSEHPGRMHACGHDGHMAVLLGLAMFLSRLNNINKDILLIFQPAEEGPGGANIIVNEGILDKYNVKYIFGLHIFPEIKEGKIGIASGPIMAQSGEFDIFINSKNSHGAMPHLGIDGIYISSLLIQSYQSIISRNIDPNETAVLTIGKISGGSARNIIAGKIKLEGTIRAFNLDIYNKIKSRIHEINKGIELMYHINIDTQIRDFYPPVINDKYLYNIVKKSLSSKEVIEMEPLMISEDFSYYQEKIAGFFFLLGSKNEIKGYDYPLHSSKFNFDEKILLTGLKTYIKILKTLKIT</sequence>
<dbReference type="Gene3D" id="3.30.70.360">
    <property type="match status" value="1"/>
</dbReference>
<evidence type="ECO:0000256" key="2">
    <source>
        <dbReference type="PIRSR" id="PIRSR005962-1"/>
    </source>
</evidence>
<comment type="cofactor">
    <cofactor evidence="2">
        <name>Mn(2+)</name>
        <dbReference type="ChEBI" id="CHEBI:29035"/>
    </cofactor>
    <text evidence="2">The Mn(2+) ion enhances activity.</text>
</comment>